<dbReference type="SMART" id="SM00345">
    <property type="entry name" value="HTH_GNTR"/>
    <property type="match status" value="1"/>
</dbReference>
<evidence type="ECO:0000256" key="2">
    <source>
        <dbReference type="ARBA" id="ARBA00023125"/>
    </source>
</evidence>
<evidence type="ECO:0000256" key="1">
    <source>
        <dbReference type="ARBA" id="ARBA00023015"/>
    </source>
</evidence>
<dbReference type="GO" id="GO:0003677">
    <property type="term" value="F:DNA binding"/>
    <property type="evidence" value="ECO:0007669"/>
    <property type="project" value="UniProtKB-KW"/>
</dbReference>
<proteinExistence type="predicted"/>
<dbReference type="SUPFAM" id="SSF46785">
    <property type="entry name" value="Winged helix' DNA-binding domain"/>
    <property type="match status" value="1"/>
</dbReference>
<dbReference type="PANTHER" id="PTHR44846">
    <property type="entry name" value="MANNOSYL-D-GLYCERATE TRANSPORT/METABOLISM SYSTEM REPRESSOR MNGR-RELATED"/>
    <property type="match status" value="1"/>
</dbReference>
<dbReference type="CDD" id="cd07377">
    <property type="entry name" value="WHTH_GntR"/>
    <property type="match status" value="1"/>
</dbReference>
<protein>
    <submittedName>
        <fullName evidence="5">GntR family transcriptional regulator</fullName>
    </submittedName>
</protein>
<dbReference type="PANTHER" id="PTHR44846:SF1">
    <property type="entry name" value="MANNOSYL-D-GLYCERATE TRANSPORT_METABOLISM SYSTEM REPRESSOR MNGR-RELATED"/>
    <property type="match status" value="1"/>
</dbReference>
<dbReference type="GO" id="GO:0045892">
    <property type="term" value="P:negative regulation of DNA-templated transcription"/>
    <property type="evidence" value="ECO:0007669"/>
    <property type="project" value="TreeGrafter"/>
</dbReference>
<dbReference type="Gene3D" id="1.10.10.10">
    <property type="entry name" value="Winged helix-like DNA-binding domain superfamily/Winged helix DNA-binding domain"/>
    <property type="match status" value="1"/>
</dbReference>
<dbReference type="RefSeq" id="WP_213099211.1">
    <property type="nucleotide sequence ID" value="NZ_JAGYPN010000003.1"/>
</dbReference>
<dbReference type="GO" id="GO:0003700">
    <property type="term" value="F:DNA-binding transcription factor activity"/>
    <property type="evidence" value="ECO:0007669"/>
    <property type="project" value="InterPro"/>
</dbReference>
<gene>
    <name evidence="5" type="ORF">KHA91_15740</name>
</gene>
<dbReference type="InterPro" id="IPR050679">
    <property type="entry name" value="Bact_HTH_transcr_reg"/>
</dbReference>
<evidence type="ECO:0000313" key="5">
    <source>
        <dbReference type="EMBL" id="MBS4224173.1"/>
    </source>
</evidence>
<reference evidence="5 6" key="1">
    <citation type="submission" date="2021-05" db="EMBL/GenBank/DDBJ databases">
        <title>Novel Bacillus species.</title>
        <authorList>
            <person name="Liu G."/>
        </authorList>
    </citation>
    <scope>NUCLEOTIDE SEQUENCE [LARGE SCALE GENOMIC DNA]</scope>
    <source>
        <strain evidence="5 6">FJAT-49682</strain>
    </source>
</reference>
<evidence type="ECO:0000313" key="6">
    <source>
        <dbReference type="Proteomes" id="UP000676456"/>
    </source>
</evidence>
<comment type="caution">
    <text evidence="5">The sequence shown here is derived from an EMBL/GenBank/DDBJ whole genome shotgun (WGS) entry which is preliminary data.</text>
</comment>
<dbReference type="InterPro" id="IPR036390">
    <property type="entry name" value="WH_DNA-bd_sf"/>
</dbReference>
<organism evidence="5 6">
    <name type="scientific">Lederbergia citrea</name>
    <dbReference type="NCBI Taxonomy" id="2833581"/>
    <lineage>
        <taxon>Bacteria</taxon>
        <taxon>Bacillati</taxon>
        <taxon>Bacillota</taxon>
        <taxon>Bacilli</taxon>
        <taxon>Bacillales</taxon>
        <taxon>Bacillaceae</taxon>
        <taxon>Lederbergia</taxon>
    </lineage>
</organism>
<dbReference type="Pfam" id="PF00392">
    <property type="entry name" value="GntR"/>
    <property type="match status" value="1"/>
</dbReference>
<name>A0A942Z421_9BACI</name>
<dbReference type="SUPFAM" id="SSF64288">
    <property type="entry name" value="Chorismate lyase-like"/>
    <property type="match status" value="1"/>
</dbReference>
<dbReference type="Gene3D" id="3.40.1410.10">
    <property type="entry name" value="Chorismate lyase-like"/>
    <property type="match status" value="1"/>
</dbReference>
<accession>A0A942Z421</accession>
<keyword evidence="1" id="KW-0805">Transcription regulation</keyword>
<dbReference type="InterPro" id="IPR000524">
    <property type="entry name" value="Tscrpt_reg_HTH_GntR"/>
</dbReference>
<keyword evidence="3" id="KW-0804">Transcription</keyword>
<evidence type="ECO:0000256" key="3">
    <source>
        <dbReference type="ARBA" id="ARBA00023163"/>
    </source>
</evidence>
<dbReference type="FunFam" id="1.10.10.10:FF:000079">
    <property type="entry name" value="GntR family transcriptional regulator"/>
    <property type="match status" value="1"/>
</dbReference>
<dbReference type="InterPro" id="IPR028978">
    <property type="entry name" value="Chorismate_lyase_/UTRA_dom_sf"/>
</dbReference>
<evidence type="ECO:0000259" key="4">
    <source>
        <dbReference type="PROSITE" id="PS50949"/>
    </source>
</evidence>
<dbReference type="InterPro" id="IPR011663">
    <property type="entry name" value="UTRA"/>
</dbReference>
<feature type="domain" description="HTH gntR-type" evidence="4">
    <location>
        <begin position="14"/>
        <end position="82"/>
    </location>
</feature>
<dbReference type="Pfam" id="PF07702">
    <property type="entry name" value="UTRA"/>
    <property type="match status" value="1"/>
</dbReference>
<dbReference type="Proteomes" id="UP000676456">
    <property type="component" value="Unassembled WGS sequence"/>
</dbReference>
<dbReference type="PROSITE" id="PS50949">
    <property type="entry name" value="HTH_GNTR"/>
    <property type="match status" value="1"/>
</dbReference>
<sequence>MNELINIINKNDPRPLYSQIADGIREKVSTKEWEKNHQLPSEEELAKMLEVSRGTLRKAISSLIKEGILIQIQGKGTFVAEPKMSHPFGQELISFAESMEREGIKFETKVIEKSLIQPKASIRQKFSLKDGQSVLYLKRVRYIDNDPVIVLENYINVNLCEGIEQVDFENTHLFAAIEKISGRKIKFGFRQFEARGLEEEQALILSLPKGTPVLYLDQITYLEESKPVEISYVWLRSDKYSVASFLQRD</sequence>
<dbReference type="PRINTS" id="PR00035">
    <property type="entry name" value="HTHGNTR"/>
</dbReference>
<keyword evidence="6" id="KW-1185">Reference proteome</keyword>
<dbReference type="AlphaFoldDB" id="A0A942Z421"/>
<dbReference type="SMART" id="SM00866">
    <property type="entry name" value="UTRA"/>
    <property type="match status" value="1"/>
</dbReference>
<keyword evidence="2" id="KW-0238">DNA-binding</keyword>
<dbReference type="InterPro" id="IPR036388">
    <property type="entry name" value="WH-like_DNA-bd_sf"/>
</dbReference>
<dbReference type="EMBL" id="JAGYPN010000003">
    <property type="protein sequence ID" value="MBS4224173.1"/>
    <property type="molecule type" value="Genomic_DNA"/>
</dbReference>